<comment type="caution">
    <text evidence="3">The sequence shown here is derived from an EMBL/GenBank/DDBJ whole genome shotgun (WGS) entry which is preliminary data.</text>
</comment>
<feature type="compositionally biased region" description="Basic and acidic residues" evidence="1">
    <location>
        <begin position="32"/>
        <end position="47"/>
    </location>
</feature>
<keyword evidence="4" id="KW-1185">Reference proteome</keyword>
<dbReference type="EMBL" id="JAZHXI010000001">
    <property type="protein sequence ID" value="KAL2075204.1"/>
    <property type="molecule type" value="Genomic_DNA"/>
</dbReference>
<keyword evidence="2" id="KW-0812">Transmembrane</keyword>
<evidence type="ECO:0000313" key="4">
    <source>
        <dbReference type="Proteomes" id="UP001595075"/>
    </source>
</evidence>
<feature type="transmembrane region" description="Helical" evidence="2">
    <location>
        <begin position="119"/>
        <end position="142"/>
    </location>
</feature>
<feature type="region of interest" description="Disordered" evidence="1">
    <location>
        <begin position="16"/>
        <end position="47"/>
    </location>
</feature>
<gene>
    <name evidence="3" type="ORF">VTL71DRAFT_146</name>
</gene>
<keyword evidence="2" id="KW-1133">Transmembrane helix</keyword>
<dbReference type="Proteomes" id="UP001595075">
    <property type="component" value="Unassembled WGS sequence"/>
</dbReference>
<organism evidence="3 4">
    <name type="scientific">Oculimacula yallundae</name>
    <dbReference type="NCBI Taxonomy" id="86028"/>
    <lineage>
        <taxon>Eukaryota</taxon>
        <taxon>Fungi</taxon>
        <taxon>Dikarya</taxon>
        <taxon>Ascomycota</taxon>
        <taxon>Pezizomycotina</taxon>
        <taxon>Leotiomycetes</taxon>
        <taxon>Helotiales</taxon>
        <taxon>Ploettnerulaceae</taxon>
        <taxon>Oculimacula</taxon>
    </lineage>
</organism>
<feature type="transmembrane region" description="Helical" evidence="2">
    <location>
        <begin position="279"/>
        <end position="301"/>
    </location>
</feature>
<proteinExistence type="predicted"/>
<feature type="transmembrane region" description="Helical" evidence="2">
    <location>
        <begin position="342"/>
        <end position="362"/>
    </location>
</feature>
<sequence length="370" mass="41444">MGISHDLGQHEFFRSSTYENNPNYNPNYDSTKAIREPDTARTKGDWKVAEEEESRRARSIVDYADYKAKCETMRIAITERPVSYFDMKDNEEEPRRIKMGFVEGIVRMATIYPYRDMDWLVKIIFAVGSTSFLVNAIFGYRAVVAPESLFDGELTLAIPATLTCGAVLFLIGGYMQMLARFNAFGLRNQGGVEVVKEKSMEITRDPLVAMLGSKEWMWFPTSAEYRIMSQDTFFKADLILFIGGHIFSIATVAGFPGVIDFTNPANLFLIQATIFFPQVVGGTFFFVASLIGLVTAQRAWYVPNMSDLDWQGAFWNSLGAAGFVLAGATLIVLPTVPLSTALASLIGSWAFLLGGLIQWFVLMREYPRGR</sequence>
<feature type="transmembrane region" description="Helical" evidence="2">
    <location>
        <begin position="154"/>
        <end position="174"/>
    </location>
</feature>
<feature type="transmembrane region" description="Helical" evidence="2">
    <location>
        <begin position="238"/>
        <end position="259"/>
    </location>
</feature>
<evidence type="ECO:0000313" key="3">
    <source>
        <dbReference type="EMBL" id="KAL2075204.1"/>
    </source>
</evidence>
<accession>A0ABR4CZ94</accession>
<feature type="transmembrane region" description="Helical" evidence="2">
    <location>
        <begin position="313"/>
        <end position="336"/>
    </location>
</feature>
<evidence type="ECO:0000256" key="2">
    <source>
        <dbReference type="SAM" id="Phobius"/>
    </source>
</evidence>
<evidence type="ECO:0000256" key="1">
    <source>
        <dbReference type="SAM" id="MobiDB-lite"/>
    </source>
</evidence>
<name>A0ABR4CZ94_9HELO</name>
<keyword evidence="2" id="KW-0472">Membrane</keyword>
<evidence type="ECO:0008006" key="5">
    <source>
        <dbReference type="Google" id="ProtNLM"/>
    </source>
</evidence>
<reference evidence="3 4" key="1">
    <citation type="journal article" date="2024" name="Commun. Biol.">
        <title>Comparative genomic analysis of thermophilic fungi reveals convergent evolutionary adaptations and gene losses.</title>
        <authorList>
            <person name="Steindorff A.S."/>
            <person name="Aguilar-Pontes M.V."/>
            <person name="Robinson A.J."/>
            <person name="Andreopoulos B."/>
            <person name="LaButti K."/>
            <person name="Kuo A."/>
            <person name="Mondo S."/>
            <person name="Riley R."/>
            <person name="Otillar R."/>
            <person name="Haridas S."/>
            <person name="Lipzen A."/>
            <person name="Grimwood J."/>
            <person name="Schmutz J."/>
            <person name="Clum A."/>
            <person name="Reid I.D."/>
            <person name="Moisan M.C."/>
            <person name="Butler G."/>
            <person name="Nguyen T.T.M."/>
            <person name="Dewar K."/>
            <person name="Conant G."/>
            <person name="Drula E."/>
            <person name="Henrissat B."/>
            <person name="Hansel C."/>
            <person name="Singer S."/>
            <person name="Hutchinson M.I."/>
            <person name="de Vries R.P."/>
            <person name="Natvig D.O."/>
            <person name="Powell A.J."/>
            <person name="Tsang A."/>
            <person name="Grigoriev I.V."/>
        </authorList>
    </citation>
    <scope>NUCLEOTIDE SEQUENCE [LARGE SCALE GENOMIC DNA]</scope>
    <source>
        <strain evidence="3 4">CBS 494.80</strain>
    </source>
</reference>
<protein>
    <recommendedName>
        <fullName evidence="5">Integral membrane protein</fullName>
    </recommendedName>
</protein>